<protein>
    <submittedName>
        <fullName evidence="2">Uncharacterized protein</fullName>
    </submittedName>
</protein>
<dbReference type="Proteomes" id="UP000708148">
    <property type="component" value="Unassembled WGS sequence"/>
</dbReference>
<feature type="non-terminal residue" evidence="2">
    <location>
        <position position="1"/>
    </location>
</feature>
<feature type="transmembrane region" description="Helical" evidence="1">
    <location>
        <begin position="54"/>
        <end position="72"/>
    </location>
</feature>
<name>A0A8S1IV28_9CHLO</name>
<dbReference type="EMBL" id="CAJHUC010000914">
    <property type="protein sequence ID" value="CAD7698909.1"/>
    <property type="molecule type" value="Genomic_DNA"/>
</dbReference>
<feature type="transmembrane region" description="Helical" evidence="1">
    <location>
        <begin position="121"/>
        <end position="147"/>
    </location>
</feature>
<sequence length="351" mass="38759">NLFSLECAFSNGTSVRRSVAKAAVSLAFPFVVMALFFVKWTFSWLKNRTAMPKDYLACHLSISTLSVLYIFYVDITDNAARVFNCTPVDVGYEGQSSGEGSPAEKYWVEDTGVTCWTGHHLVLATAAAAPLLLLVCLGFPLWILYIARSSGSTLTDRSVAKTHGFLYWSYNDRRKFWEAFILARKGILAGVSVFSFSLGPDAQGFLSLAILFSAGVGHALGWPFETHNSPLNFMEMLSIVSSFWVFFVGGLFSNPSVAKSETVKEALAVLLIVQVVSVFLYIFVRLMIEGLREVVAGEGKGWLSRKMRSVAEVVLRALLKVSAAFLRLSKRIGTIFVVCPTIEPNSIQNRR</sequence>
<feature type="transmembrane region" description="Helical" evidence="1">
    <location>
        <begin position="266"/>
        <end position="284"/>
    </location>
</feature>
<evidence type="ECO:0000313" key="2">
    <source>
        <dbReference type="EMBL" id="CAD7698909.1"/>
    </source>
</evidence>
<reference evidence="2" key="1">
    <citation type="submission" date="2020-12" db="EMBL/GenBank/DDBJ databases">
        <authorList>
            <person name="Iha C."/>
        </authorList>
    </citation>
    <scope>NUCLEOTIDE SEQUENCE</scope>
</reference>
<gene>
    <name evidence="2" type="ORF">OSTQU699_LOCUS4268</name>
</gene>
<feature type="transmembrane region" description="Helical" evidence="1">
    <location>
        <begin position="236"/>
        <end position="254"/>
    </location>
</feature>
<organism evidence="2 3">
    <name type="scientific">Ostreobium quekettii</name>
    <dbReference type="NCBI Taxonomy" id="121088"/>
    <lineage>
        <taxon>Eukaryota</taxon>
        <taxon>Viridiplantae</taxon>
        <taxon>Chlorophyta</taxon>
        <taxon>core chlorophytes</taxon>
        <taxon>Ulvophyceae</taxon>
        <taxon>TCBD clade</taxon>
        <taxon>Bryopsidales</taxon>
        <taxon>Ostreobineae</taxon>
        <taxon>Ostreobiaceae</taxon>
        <taxon>Ostreobium</taxon>
    </lineage>
</organism>
<dbReference type="PANTHER" id="PTHR11319">
    <property type="entry name" value="G PROTEIN-COUPLED RECEPTOR-RELATED"/>
    <property type="match status" value="1"/>
</dbReference>
<feature type="transmembrane region" description="Helical" evidence="1">
    <location>
        <begin position="176"/>
        <end position="198"/>
    </location>
</feature>
<comment type="caution">
    <text evidence="2">The sequence shown here is derived from an EMBL/GenBank/DDBJ whole genome shotgun (WGS) entry which is preliminary data.</text>
</comment>
<keyword evidence="1" id="KW-0472">Membrane</keyword>
<keyword evidence="3" id="KW-1185">Reference proteome</keyword>
<dbReference type="AlphaFoldDB" id="A0A8S1IV28"/>
<evidence type="ECO:0000313" key="3">
    <source>
        <dbReference type="Proteomes" id="UP000708148"/>
    </source>
</evidence>
<proteinExistence type="predicted"/>
<feature type="transmembrane region" description="Helical" evidence="1">
    <location>
        <begin position="204"/>
        <end position="224"/>
    </location>
</feature>
<feature type="transmembrane region" description="Helical" evidence="1">
    <location>
        <begin position="20"/>
        <end position="42"/>
    </location>
</feature>
<accession>A0A8S1IV28</accession>
<keyword evidence="1" id="KW-1133">Transmembrane helix</keyword>
<dbReference type="PANTHER" id="PTHR11319:SF35">
    <property type="entry name" value="OUTER MEMBRANE PROTEIN PMPC-RELATED"/>
    <property type="match status" value="1"/>
</dbReference>
<keyword evidence="1" id="KW-0812">Transmembrane</keyword>
<evidence type="ECO:0000256" key="1">
    <source>
        <dbReference type="SAM" id="Phobius"/>
    </source>
</evidence>